<evidence type="ECO:0000256" key="1">
    <source>
        <dbReference type="ARBA" id="ARBA00004241"/>
    </source>
</evidence>
<evidence type="ECO:0000256" key="6">
    <source>
        <dbReference type="ARBA" id="ARBA00022692"/>
    </source>
</evidence>
<feature type="region of interest" description="Disordered" evidence="11">
    <location>
        <begin position="1"/>
        <end position="24"/>
    </location>
</feature>
<accession>A0A4Q1UII8</accession>
<proteinExistence type="inferred from homology"/>
<evidence type="ECO:0000256" key="3">
    <source>
        <dbReference type="ARBA" id="ARBA00005848"/>
    </source>
</evidence>
<evidence type="ECO:0000256" key="7">
    <source>
        <dbReference type="ARBA" id="ARBA00022729"/>
    </source>
</evidence>
<dbReference type="InterPro" id="IPR008640">
    <property type="entry name" value="Adhesin_Head_dom"/>
</dbReference>
<dbReference type="GO" id="GO:0009279">
    <property type="term" value="C:cell outer membrane"/>
    <property type="evidence" value="ECO:0007669"/>
    <property type="project" value="UniProtKB-SubCell"/>
</dbReference>
<protein>
    <recommendedName>
        <fullName evidence="17">Trimeric autotransporter adhesin YadA-like C-terminal membrane anchor domain-containing protein</fullName>
    </recommendedName>
</protein>
<evidence type="ECO:0000256" key="5">
    <source>
        <dbReference type="ARBA" id="ARBA00022452"/>
    </source>
</evidence>
<dbReference type="Pfam" id="PF03895">
    <property type="entry name" value="YadA_anchor"/>
    <property type="match status" value="1"/>
</dbReference>
<feature type="domain" description="Trimeric autotransporter adhesin YadA-like C-terminal membrane anchor" evidence="12">
    <location>
        <begin position="179"/>
        <end position="235"/>
    </location>
</feature>
<evidence type="ECO:0000259" key="13">
    <source>
        <dbReference type="Pfam" id="PF05658"/>
    </source>
</evidence>
<evidence type="ECO:0008006" key="17">
    <source>
        <dbReference type="Google" id="ProtNLM"/>
    </source>
</evidence>
<feature type="domain" description="Trimeric autotransporter adhesin YadA-like stalk" evidence="14">
    <location>
        <begin position="112"/>
        <end position="151"/>
    </location>
</feature>
<name>A0A4Q1UII8_9BRAD</name>
<feature type="domain" description="Trimeric autotransporter adhesin YadA-like head" evidence="13">
    <location>
        <begin position="6"/>
        <end position="24"/>
    </location>
</feature>
<dbReference type="InterPro" id="IPR045584">
    <property type="entry name" value="Pilin-like"/>
</dbReference>
<feature type="domain" description="Trimeric autotransporter adhesin YadA-like head" evidence="13">
    <location>
        <begin position="82"/>
        <end position="106"/>
    </location>
</feature>
<dbReference type="Pfam" id="PF05658">
    <property type="entry name" value="YadA_head"/>
    <property type="match status" value="3"/>
</dbReference>
<dbReference type="RefSeq" id="WP_129275744.1">
    <property type="nucleotide sequence ID" value="NZ_MZXW01000054.1"/>
</dbReference>
<feature type="domain" description="Trimeric autotransporter adhesin YadA-like head" evidence="13">
    <location>
        <begin position="57"/>
        <end position="80"/>
    </location>
</feature>
<evidence type="ECO:0000259" key="14">
    <source>
        <dbReference type="Pfam" id="PF05662"/>
    </source>
</evidence>
<dbReference type="Pfam" id="PF05662">
    <property type="entry name" value="YadA_stalk"/>
    <property type="match status" value="1"/>
</dbReference>
<dbReference type="GO" id="GO:0015031">
    <property type="term" value="P:protein transport"/>
    <property type="evidence" value="ECO:0007669"/>
    <property type="project" value="UniProtKB-KW"/>
</dbReference>
<keyword evidence="16" id="KW-1185">Reference proteome</keyword>
<evidence type="ECO:0000313" key="15">
    <source>
        <dbReference type="EMBL" id="RXT34677.1"/>
    </source>
</evidence>
<dbReference type="OrthoDB" id="1631723at2"/>
<sequence length="238" mass="23134">MPWRSTGVLSTATGTNSTAYGQRSAAGDSLGANTFQNGGTTALGGQAQAGTTGAGQTNATALGFQAQANAANATAIGAGAVASGANSVAIGNGSVASAANTVSVGSVGGERRITNVAAGINPTDAVNVSQLAGIAGGFQGQIGNLQSQVSNLQNQVTDNLREARAGIALAMAAGALQFDQRPGKLSVAGSYGNFKGSSGLAIGIGYAATDRWRLNATFSGSPDQGAYGGVVSSSFTLN</sequence>
<keyword evidence="8" id="KW-0653">Protein transport</keyword>
<reference evidence="15 16" key="1">
    <citation type="submission" date="2017-03" db="EMBL/GenBank/DDBJ databases">
        <authorList>
            <person name="Safronova V.I."/>
            <person name="Sazanova A.L."/>
            <person name="Chirak E.R."/>
        </authorList>
    </citation>
    <scope>NUCLEOTIDE SEQUENCE [LARGE SCALE GENOMIC DNA]</scope>
    <source>
        <strain evidence="15 16">Opo-243</strain>
    </source>
</reference>
<feature type="compositionally biased region" description="Polar residues" evidence="11">
    <location>
        <begin position="7"/>
        <end position="21"/>
    </location>
</feature>
<comment type="subcellular location">
    <subcellularLocation>
        <location evidence="2">Cell outer membrane</location>
    </subcellularLocation>
    <subcellularLocation>
        <location evidence="1">Cell surface</location>
    </subcellularLocation>
</comment>
<comment type="similarity">
    <text evidence="3">Belongs to the autotransporter-2 (AT-2) (TC 1.B.40) family.</text>
</comment>
<dbReference type="Gene3D" id="2.150.10.10">
    <property type="entry name" value="Serralysin-like metalloprotease, C-terminal"/>
    <property type="match status" value="1"/>
</dbReference>
<keyword evidence="9" id="KW-0472">Membrane</keyword>
<evidence type="ECO:0000256" key="4">
    <source>
        <dbReference type="ARBA" id="ARBA00022448"/>
    </source>
</evidence>
<keyword evidence="10" id="KW-0998">Cell outer membrane</keyword>
<evidence type="ECO:0000256" key="11">
    <source>
        <dbReference type="SAM" id="MobiDB-lite"/>
    </source>
</evidence>
<dbReference type="AlphaFoldDB" id="A0A4Q1UII8"/>
<keyword evidence="5" id="KW-1134">Transmembrane beta strand</keyword>
<dbReference type="GO" id="GO:0009986">
    <property type="term" value="C:cell surface"/>
    <property type="evidence" value="ECO:0007669"/>
    <property type="project" value="UniProtKB-SubCell"/>
</dbReference>
<keyword evidence="7" id="KW-0732">Signal</keyword>
<evidence type="ECO:0000256" key="8">
    <source>
        <dbReference type="ARBA" id="ARBA00022927"/>
    </source>
</evidence>
<dbReference type="EMBL" id="MZXW01000054">
    <property type="protein sequence ID" value="RXT34677.1"/>
    <property type="molecule type" value="Genomic_DNA"/>
</dbReference>
<dbReference type="Gene3D" id="3.30.1300.30">
    <property type="entry name" value="GSPII I/J protein-like"/>
    <property type="match status" value="1"/>
</dbReference>
<evidence type="ECO:0000259" key="12">
    <source>
        <dbReference type="Pfam" id="PF03895"/>
    </source>
</evidence>
<evidence type="ECO:0000313" key="16">
    <source>
        <dbReference type="Proteomes" id="UP000290819"/>
    </source>
</evidence>
<dbReference type="SUPFAM" id="SSF101967">
    <property type="entry name" value="Adhesin YadA, collagen-binding domain"/>
    <property type="match status" value="1"/>
</dbReference>
<dbReference type="Proteomes" id="UP000290819">
    <property type="component" value="Unassembled WGS sequence"/>
</dbReference>
<gene>
    <name evidence="15" type="ORF">B5V03_38810</name>
</gene>
<organism evidence="15 16">
    <name type="scientific">Bradyrhizobium betae</name>
    <dbReference type="NCBI Taxonomy" id="244734"/>
    <lineage>
        <taxon>Bacteria</taxon>
        <taxon>Pseudomonadati</taxon>
        <taxon>Pseudomonadota</taxon>
        <taxon>Alphaproteobacteria</taxon>
        <taxon>Hyphomicrobiales</taxon>
        <taxon>Nitrobacteraceae</taxon>
        <taxon>Bradyrhizobium</taxon>
    </lineage>
</organism>
<keyword evidence="6" id="KW-0812">Transmembrane</keyword>
<evidence type="ECO:0000256" key="9">
    <source>
        <dbReference type="ARBA" id="ARBA00023136"/>
    </source>
</evidence>
<evidence type="ECO:0000256" key="2">
    <source>
        <dbReference type="ARBA" id="ARBA00004442"/>
    </source>
</evidence>
<evidence type="ECO:0000256" key="10">
    <source>
        <dbReference type="ARBA" id="ARBA00023237"/>
    </source>
</evidence>
<dbReference type="InterPro" id="IPR011049">
    <property type="entry name" value="Serralysin-like_metalloprot_C"/>
</dbReference>
<comment type="caution">
    <text evidence="15">The sequence shown here is derived from an EMBL/GenBank/DDBJ whole genome shotgun (WGS) entry which is preliminary data.</text>
</comment>
<dbReference type="InterPro" id="IPR005594">
    <property type="entry name" value="YadA_C"/>
</dbReference>
<dbReference type="SUPFAM" id="SSF54523">
    <property type="entry name" value="Pili subunits"/>
    <property type="match status" value="1"/>
</dbReference>
<dbReference type="InterPro" id="IPR008635">
    <property type="entry name" value="Coiled_stalk_dom"/>
</dbReference>
<keyword evidence="4" id="KW-0813">Transport</keyword>